<dbReference type="EMBL" id="BAABGY010000009">
    <property type="protein sequence ID" value="GAA4336257.1"/>
    <property type="molecule type" value="Genomic_DNA"/>
</dbReference>
<dbReference type="Proteomes" id="UP001501725">
    <property type="component" value="Unassembled WGS sequence"/>
</dbReference>
<proteinExistence type="predicted"/>
<sequence length="364" mass="40370">MLLPFPWRLAPFWTKLTTAVFDPLLTPLALTLDPGHRSAYPVSDSLQQWLLAGLLLLAAILPALLLNRRAGWVERRERAQRALRAGLSLYLATVLLVYGCDKLFKAQFYLPEPNTLYTPLGQLDKDILYWSTVGTSYSYNLFLGGTEVLAAVLVFFTRTRRAGLLLTAGTMAQVLAVNLCFGITVVLFSGFLLFVSLLLLAPDAGRLFAVLSGRAAAAAPVVPRAPLWCVVLKAFIGFLALAEALYPSLRSGHWNDDRAPRPLLHGAYEVLSGALSPTIGPPPVRLFVHRRGYLVFQDSAGFRSFPLQVRDEHLVVTYPNGRTRTTVPYVYHLRDSVLTVMRPSGDTVLLRARMLDWRSLPALR</sequence>
<comment type="caution">
    <text evidence="2">The sequence shown here is derived from an EMBL/GenBank/DDBJ whole genome shotgun (WGS) entry which is preliminary data.</text>
</comment>
<feature type="transmembrane region" description="Helical" evidence="1">
    <location>
        <begin position="176"/>
        <end position="201"/>
    </location>
</feature>
<evidence type="ECO:0008006" key="4">
    <source>
        <dbReference type="Google" id="ProtNLM"/>
    </source>
</evidence>
<evidence type="ECO:0000313" key="3">
    <source>
        <dbReference type="Proteomes" id="UP001501725"/>
    </source>
</evidence>
<name>A0ABP8H9J7_9BACT</name>
<feature type="transmembrane region" description="Helical" evidence="1">
    <location>
        <begin position="46"/>
        <end position="66"/>
    </location>
</feature>
<keyword evidence="1" id="KW-1133">Transmembrane helix</keyword>
<feature type="transmembrane region" description="Helical" evidence="1">
    <location>
        <begin position="87"/>
        <end position="104"/>
    </location>
</feature>
<reference evidence="3" key="1">
    <citation type="journal article" date="2019" name="Int. J. Syst. Evol. Microbiol.">
        <title>The Global Catalogue of Microorganisms (GCM) 10K type strain sequencing project: providing services to taxonomists for standard genome sequencing and annotation.</title>
        <authorList>
            <consortium name="The Broad Institute Genomics Platform"/>
            <consortium name="The Broad Institute Genome Sequencing Center for Infectious Disease"/>
            <person name="Wu L."/>
            <person name="Ma J."/>
        </authorList>
    </citation>
    <scope>NUCLEOTIDE SEQUENCE [LARGE SCALE GENOMIC DNA]</scope>
    <source>
        <strain evidence="3">JCM 17919</strain>
    </source>
</reference>
<keyword evidence="3" id="KW-1185">Reference proteome</keyword>
<keyword evidence="1" id="KW-0812">Transmembrane</keyword>
<evidence type="ECO:0000256" key="1">
    <source>
        <dbReference type="SAM" id="Phobius"/>
    </source>
</evidence>
<protein>
    <recommendedName>
        <fullName evidence="4">DoxX family protein</fullName>
    </recommendedName>
</protein>
<keyword evidence="1" id="KW-0472">Membrane</keyword>
<accession>A0ABP8H9J7</accession>
<organism evidence="2 3">
    <name type="scientific">Flaviaesturariibacter amylovorans</name>
    <dbReference type="NCBI Taxonomy" id="1084520"/>
    <lineage>
        <taxon>Bacteria</taxon>
        <taxon>Pseudomonadati</taxon>
        <taxon>Bacteroidota</taxon>
        <taxon>Chitinophagia</taxon>
        <taxon>Chitinophagales</taxon>
        <taxon>Chitinophagaceae</taxon>
        <taxon>Flaviaestuariibacter</taxon>
    </lineage>
</organism>
<feature type="transmembrane region" description="Helical" evidence="1">
    <location>
        <begin position="137"/>
        <end position="156"/>
    </location>
</feature>
<gene>
    <name evidence="2" type="ORF">GCM10023184_31460</name>
</gene>
<evidence type="ECO:0000313" key="2">
    <source>
        <dbReference type="EMBL" id="GAA4336257.1"/>
    </source>
</evidence>